<organism evidence="2 3">
    <name type="scientific">Sporormia fimetaria CBS 119925</name>
    <dbReference type="NCBI Taxonomy" id="1340428"/>
    <lineage>
        <taxon>Eukaryota</taxon>
        <taxon>Fungi</taxon>
        <taxon>Dikarya</taxon>
        <taxon>Ascomycota</taxon>
        <taxon>Pezizomycotina</taxon>
        <taxon>Dothideomycetes</taxon>
        <taxon>Pleosporomycetidae</taxon>
        <taxon>Pleosporales</taxon>
        <taxon>Sporormiaceae</taxon>
        <taxon>Sporormia</taxon>
    </lineage>
</organism>
<reference evidence="2" key="1">
    <citation type="journal article" date="2020" name="Stud. Mycol.">
        <title>101 Dothideomycetes genomes: a test case for predicting lifestyles and emergence of pathogens.</title>
        <authorList>
            <person name="Haridas S."/>
            <person name="Albert R."/>
            <person name="Binder M."/>
            <person name="Bloem J."/>
            <person name="Labutti K."/>
            <person name="Salamov A."/>
            <person name="Andreopoulos B."/>
            <person name="Baker S."/>
            <person name="Barry K."/>
            <person name="Bills G."/>
            <person name="Bluhm B."/>
            <person name="Cannon C."/>
            <person name="Castanera R."/>
            <person name="Culley D."/>
            <person name="Daum C."/>
            <person name="Ezra D."/>
            <person name="Gonzalez J."/>
            <person name="Henrissat B."/>
            <person name="Kuo A."/>
            <person name="Liang C."/>
            <person name="Lipzen A."/>
            <person name="Lutzoni F."/>
            <person name="Magnuson J."/>
            <person name="Mondo S."/>
            <person name="Nolan M."/>
            <person name="Ohm R."/>
            <person name="Pangilinan J."/>
            <person name="Park H.-J."/>
            <person name="Ramirez L."/>
            <person name="Alfaro M."/>
            <person name="Sun H."/>
            <person name="Tritt A."/>
            <person name="Yoshinaga Y."/>
            <person name="Zwiers L.-H."/>
            <person name="Turgeon B."/>
            <person name="Goodwin S."/>
            <person name="Spatafora J."/>
            <person name="Crous P."/>
            <person name="Grigoriev I."/>
        </authorList>
    </citation>
    <scope>NUCLEOTIDE SEQUENCE</scope>
    <source>
        <strain evidence="2">CBS 119925</strain>
    </source>
</reference>
<sequence>MTSATTSKSNATPTFPAVPQTSEARGSQPIPDVLYEDATKPPPRSPEPGDSTPSSPVPKVKRRFWKRRDYDQSEYVTHLELSHTMGLVVAGYADWSE</sequence>
<proteinExistence type="predicted"/>
<gene>
    <name evidence="2" type="ORF">M011DRAFT_228822</name>
</gene>
<evidence type="ECO:0000313" key="2">
    <source>
        <dbReference type="EMBL" id="KAF2750050.1"/>
    </source>
</evidence>
<name>A0A6A6VKH7_9PLEO</name>
<dbReference type="Proteomes" id="UP000799440">
    <property type="component" value="Unassembled WGS sequence"/>
</dbReference>
<evidence type="ECO:0000256" key="1">
    <source>
        <dbReference type="SAM" id="MobiDB-lite"/>
    </source>
</evidence>
<accession>A0A6A6VKH7</accession>
<dbReference type="AlphaFoldDB" id="A0A6A6VKH7"/>
<dbReference type="EMBL" id="MU006564">
    <property type="protein sequence ID" value="KAF2750050.1"/>
    <property type="molecule type" value="Genomic_DNA"/>
</dbReference>
<protein>
    <submittedName>
        <fullName evidence="2">Uncharacterized protein</fullName>
    </submittedName>
</protein>
<feature type="region of interest" description="Disordered" evidence="1">
    <location>
        <begin position="1"/>
        <end position="64"/>
    </location>
</feature>
<evidence type="ECO:0000313" key="3">
    <source>
        <dbReference type="Proteomes" id="UP000799440"/>
    </source>
</evidence>
<keyword evidence="3" id="KW-1185">Reference proteome</keyword>
<feature type="compositionally biased region" description="Polar residues" evidence="1">
    <location>
        <begin position="1"/>
        <end position="25"/>
    </location>
</feature>